<reference evidence="3 4" key="1">
    <citation type="journal article" date="2016" name="Nat. Commun.">
        <title>Thousands of microbial genomes shed light on interconnected biogeochemical processes in an aquifer system.</title>
        <authorList>
            <person name="Anantharaman K."/>
            <person name="Brown C.T."/>
            <person name="Hug L.A."/>
            <person name="Sharon I."/>
            <person name="Castelle C.J."/>
            <person name="Probst A.J."/>
            <person name="Thomas B.C."/>
            <person name="Singh A."/>
            <person name="Wilkins M.J."/>
            <person name="Karaoz U."/>
            <person name="Brodie E.L."/>
            <person name="Williams K.H."/>
            <person name="Hubbard S.S."/>
            <person name="Banfield J.F."/>
        </authorList>
    </citation>
    <scope>NUCLEOTIDE SEQUENCE [LARGE SCALE GENOMIC DNA]</scope>
</reference>
<dbReference type="AlphaFoldDB" id="A0A1F5DQ73"/>
<evidence type="ECO:0000256" key="1">
    <source>
        <dbReference type="SAM" id="MobiDB-lite"/>
    </source>
</evidence>
<organism evidence="3 4">
    <name type="scientific">Candidatus Berkelbacteria bacterium RBG_13_40_8</name>
    <dbReference type="NCBI Taxonomy" id="1797467"/>
    <lineage>
        <taxon>Bacteria</taxon>
        <taxon>Candidatus Berkelbacteria</taxon>
    </lineage>
</organism>
<dbReference type="Gene3D" id="3.10.350.10">
    <property type="entry name" value="LysM domain"/>
    <property type="match status" value="1"/>
</dbReference>
<dbReference type="InterPro" id="IPR036779">
    <property type="entry name" value="LysM_dom_sf"/>
</dbReference>
<dbReference type="Pfam" id="PF01476">
    <property type="entry name" value="LysM"/>
    <property type="match status" value="1"/>
</dbReference>
<name>A0A1F5DQ73_9BACT</name>
<proteinExistence type="predicted"/>
<dbReference type="InterPro" id="IPR018392">
    <property type="entry name" value="LysM"/>
</dbReference>
<feature type="compositionally biased region" description="Basic and acidic residues" evidence="1">
    <location>
        <begin position="37"/>
        <end position="50"/>
    </location>
</feature>
<dbReference type="SMART" id="SM00257">
    <property type="entry name" value="LysM"/>
    <property type="match status" value="1"/>
</dbReference>
<feature type="compositionally biased region" description="Low complexity" evidence="1">
    <location>
        <begin position="51"/>
        <end position="74"/>
    </location>
</feature>
<dbReference type="EMBL" id="MEZT01000003">
    <property type="protein sequence ID" value="OGD57329.1"/>
    <property type="molecule type" value="Genomic_DNA"/>
</dbReference>
<evidence type="ECO:0000313" key="3">
    <source>
        <dbReference type="EMBL" id="OGD57329.1"/>
    </source>
</evidence>
<dbReference type="Proteomes" id="UP000178764">
    <property type="component" value="Unassembled WGS sequence"/>
</dbReference>
<feature type="domain" description="LysM" evidence="2">
    <location>
        <begin position="84"/>
        <end position="127"/>
    </location>
</feature>
<comment type="caution">
    <text evidence="3">The sequence shown here is derived from an EMBL/GenBank/DDBJ whole genome shotgun (WGS) entry which is preliminary data.</text>
</comment>
<dbReference type="CDD" id="cd00118">
    <property type="entry name" value="LysM"/>
    <property type="match status" value="1"/>
</dbReference>
<gene>
    <name evidence="3" type="ORF">A2V71_00720</name>
</gene>
<accession>A0A1F5DQ73</accession>
<protein>
    <recommendedName>
        <fullName evidence="2">LysM domain-containing protein</fullName>
    </recommendedName>
</protein>
<dbReference type="PROSITE" id="PS51782">
    <property type="entry name" value="LYSM"/>
    <property type="match status" value="1"/>
</dbReference>
<feature type="region of interest" description="Disordered" evidence="1">
    <location>
        <begin position="37"/>
        <end position="86"/>
    </location>
</feature>
<evidence type="ECO:0000259" key="2">
    <source>
        <dbReference type="PROSITE" id="PS51782"/>
    </source>
</evidence>
<dbReference type="SUPFAM" id="SSF54106">
    <property type="entry name" value="LysM domain"/>
    <property type="match status" value="1"/>
</dbReference>
<feature type="compositionally biased region" description="Polar residues" evidence="1">
    <location>
        <begin position="77"/>
        <end position="86"/>
    </location>
</feature>
<sequence length="228" mass="24085">MNKQFKILFIVLLVVIGLLATSTGFFYAKTVSLQNEDKTSASQEGSKKITDTTATTTDTTAESSTPSAVTTPASLGSRPSSPSDTVTVKSGDTLFSIGQDVDVSWTLIAEANGITDEKIKVGESLIIPKNNQIGFTVNQEKAASLQKDVDAGKTLFRLSALDTAKSDSSPVYGIETTDNFTQDKIDETAGSATISVTHGDATYSINLIQPVTKGPKGIWAIESIKPAK</sequence>
<evidence type="ECO:0000313" key="4">
    <source>
        <dbReference type="Proteomes" id="UP000178764"/>
    </source>
</evidence>